<dbReference type="InterPro" id="IPR006674">
    <property type="entry name" value="HD_domain"/>
</dbReference>
<evidence type="ECO:0000313" key="9">
    <source>
        <dbReference type="Proteomes" id="UP000185612"/>
    </source>
</evidence>
<comment type="caution">
    <text evidence="8">The sequence shown here is derived from an EMBL/GenBank/DDBJ whole genome shotgun (WGS) entry which is preliminary data.</text>
</comment>
<reference evidence="9" key="1">
    <citation type="submission" date="2016-12" db="EMBL/GenBank/DDBJ databases">
        <authorList>
            <person name="Meng X."/>
        </authorList>
    </citation>
    <scope>NUCLEOTIDE SEQUENCE [LARGE SCALE GENOMIC DNA]</scope>
    <source>
        <strain evidence="9">DSM 20732</strain>
    </source>
</reference>
<dbReference type="FunCoup" id="A0A1Q5PYI7">
    <property type="interactions" value="145"/>
</dbReference>
<dbReference type="InterPro" id="IPR002912">
    <property type="entry name" value="ACT_dom"/>
</dbReference>
<comment type="similarity">
    <text evidence="3">Belongs to the relA/spoT family.</text>
</comment>
<dbReference type="InterPro" id="IPR045865">
    <property type="entry name" value="ACT-like_dom_sf"/>
</dbReference>
<dbReference type="EMBL" id="MQVS01000002">
    <property type="protein sequence ID" value="OKL52450.1"/>
    <property type="molecule type" value="Genomic_DNA"/>
</dbReference>
<feature type="domain" description="HD" evidence="6">
    <location>
        <begin position="82"/>
        <end position="179"/>
    </location>
</feature>
<feature type="transmembrane region" description="Helical" evidence="4">
    <location>
        <begin position="82"/>
        <end position="108"/>
    </location>
</feature>
<dbReference type="PANTHER" id="PTHR21262">
    <property type="entry name" value="GUANOSINE-3',5'-BIS DIPHOSPHATE 3'-PYROPHOSPHOHYDROLASE"/>
    <property type="match status" value="1"/>
</dbReference>
<evidence type="ECO:0008006" key="10">
    <source>
        <dbReference type="Google" id="ProtNLM"/>
    </source>
</evidence>
<dbReference type="SUPFAM" id="SSF55021">
    <property type="entry name" value="ACT-like"/>
    <property type="match status" value="1"/>
</dbReference>
<dbReference type="InterPro" id="IPR004811">
    <property type="entry name" value="RelA/Spo_fam"/>
</dbReference>
<dbReference type="Gene3D" id="3.10.20.30">
    <property type="match status" value="1"/>
</dbReference>
<protein>
    <recommendedName>
        <fullName evidence="10">Bifunctional (P)ppGpp synthetase/guanosine-3',5'-bis(Diphosphate) 3'-pyrophosphohydrolase</fullName>
    </recommendedName>
</protein>
<feature type="domain" description="TGS" evidence="7">
    <location>
        <begin position="435"/>
        <end position="496"/>
    </location>
</feature>
<proteinExistence type="inferred from homology"/>
<dbReference type="PROSITE" id="PS51671">
    <property type="entry name" value="ACT"/>
    <property type="match status" value="1"/>
</dbReference>
<evidence type="ECO:0000256" key="2">
    <source>
        <dbReference type="ARBA" id="ARBA00048244"/>
    </source>
</evidence>
<organism evidence="8 9">
    <name type="scientific">Buchananella hordeovulneris</name>
    <dbReference type="NCBI Taxonomy" id="52770"/>
    <lineage>
        <taxon>Bacteria</taxon>
        <taxon>Bacillati</taxon>
        <taxon>Actinomycetota</taxon>
        <taxon>Actinomycetes</taxon>
        <taxon>Actinomycetales</taxon>
        <taxon>Actinomycetaceae</taxon>
        <taxon>Buchananella</taxon>
    </lineage>
</organism>
<evidence type="ECO:0000259" key="7">
    <source>
        <dbReference type="PROSITE" id="PS51880"/>
    </source>
</evidence>
<dbReference type="CDD" id="cd01668">
    <property type="entry name" value="TGS_RSH"/>
    <property type="match status" value="1"/>
</dbReference>
<evidence type="ECO:0000313" key="8">
    <source>
        <dbReference type="EMBL" id="OKL52450.1"/>
    </source>
</evidence>
<evidence type="ECO:0000256" key="4">
    <source>
        <dbReference type="SAM" id="Phobius"/>
    </source>
</evidence>
<dbReference type="GO" id="GO:0005886">
    <property type="term" value="C:plasma membrane"/>
    <property type="evidence" value="ECO:0007669"/>
    <property type="project" value="TreeGrafter"/>
</dbReference>
<dbReference type="PROSITE" id="PS51880">
    <property type="entry name" value="TGS"/>
    <property type="match status" value="1"/>
</dbReference>
<keyword evidence="9" id="KW-1185">Reference proteome</keyword>
<dbReference type="Pfam" id="PF13291">
    <property type="entry name" value="ACT_4"/>
    <property type="match status" value="1"/>
</dbReference>
<comment type="catalytic activity">
    <reaction evidence="2">
        <text>GTP + ATP = guanosine 3'-diphosphate 5'-triphosphate + AMP</text>
        <dbReference type="Rhea" id="RHEA:22088"/>
        <dbReference type="ChEBI" id="CHEBI:30616"/>
        <dbReference type="ChEBI" id="CHEBI:37565"/>
        <dbReference type="ChEBI" id="CHEBI:142410"/>
        <dbReference type="ChEBI" id="CHEBI:456215"/>
        <dbReference type="EC" id="2.7.6.5"/>
    </reaction>
</comment>
<dbReference type="InterPro" id="IPR043519">
    <property type="entry name" value="NT_sf"/>
</dbReference>
<comment type="function">
    <text evidence="3">In eubacteria ppGpp (guanosine 3'-diphosphate 5'-diphosphate) is a mediator of the stringent response that coordinates a variety of cellular activities in response to changes in nutritional abundance.</text>
</comment>
<dbReference type="SUPFAM" id="SSF81301">
    <property type="entry name" value="Nucleotidyltransferase"/>
    <property type="match status" value="1"/>
</dbReference>
<keyword evidence="4" id="KW-1133">Transmembrane helix</keyword>
<evidence type="ECO:0000259" key="5">
    <source>
        <dbReference type="PROSITE" id="PS51671"/>
    </source>
</evidence>
<dbReference type="RefSeq" id="WP_073823163.1">
    <property type="nucleotide sequence ID" value="NZ_MQVS01000002.1"/>
</dbReference>
<name>A0A1Q5PYI7_9ACTO</name>
<feature type="domain" description="ACT" evidence="5">
    <location>
        <begin position="700"/>
        <end position="774"/>
    </location>
</feature>
<dbReference type="GO" id="GO:0008728">
    <property type="term" value="F:GTP diphosphokinase activity"/>
    <property type="evidence" value="ECO:0007669"/>
    <property type="project" value="UniProtKB-EC"/>
</dbReference>
<dbReference type="InterPro" id="IPR045600">
    <property type="entry name" value="RelA/SpoT_AH_RIS"/>
</dbReference>
<evidence type="ECO:0000256" key="1">
    <source>
        <dbReference type="ARBA" id="ARBA00004976"/>
    </source>
</evidence>
<dbReference type="Pfam" id="PF13328">
    <property type="entry name" value="HD_4"/>
    <property type="match status" value="1"/>
</dbReference>
<accession>A0A1Q5PYI7</accession>
<dbReference type="CDD" id="cd04876">
    <property type="entry name" value="ACT_RelA-SpoT"/>
    <property type="match status" value="1"/>
</dbReference>
<dbReference type="Gene3D" id="3.30.70.260">
    <property type="match status" value="1"/>
</dbReference>
<dbReference type="Gene3D" id="1.10.3210.10">
    <property type="entry name" value="Hypothetical protein af1432"/>
    <property type="match status" value="1"/>
</dbReference>
<gene>
    <name evidence="8" type="ORF">BSZ40_03000</name>
</gene>
<dbReference type="Proteomes" id="UP000185612">
    <property type="component" value="Unassembled WGS sequence"/>
</dbReference>
<keyword evidence="4" id="KW-0472">Membrane</keyword>
<evidence type="ECO:0000256" key="3">
    <source>
        <dbReference type="RuleBase" id="RU003847"/>
    </source>
</evidence>
<dbReference type="SUPFAM" id="SSF81271">
    <property type="entry name" value="TGS-like"/>
    <property type="match status" value="1"/>
</dbReference>
<dbReference type="InterPro" id="IPR033655">
    <property type="entry name" value="TGS_RelA/SpoT"/>
</dbReference>
<evidence type="ECO:0000259" key="6">
    <source>
        <dbReference type="PROSITE" id="PS51831"/>
    </source>
</evidence>
<dbReference type="InParanoid" id="A0A1Q5PYI7"/>
<comment type="pathway">
    <text evidence="1">Purine metabolism; ppGpp biosynthesis; ppGpp from GTP: step 1/2.</text>
</comment>
<dbReference type="InterPro" id="IPR007685">
    <property type="entry name" value="RelA_SpoT"/>
</dbReference>
<dbReference type="NCBIfam" id="TIGR00691">
    <property type="entry name" value="spoT_relA"/>
    <property type="match status" value="1"/>
</dbReference>
<dbReference type="UniPathway" id="UPA00908">
    <property type="reaction ID" value="UER00884"/>
</dbReference>
<dbReference type="FunFam" id="3.30.460.10:FF:000001">
    <property type="entry name" value="GTP pyrophosphokinase RelA"/>
    <property type="match status" value="1"/>
</dbReference>
<dbReference type="InterPro" id="IPR004095">
    <property type="entry name" value="TGS"/>
</dbReference>
<dbReference type="GO" id="GO:0015970">
    <property type="term" value="P:guanosine tetraphosphate biosynthetic process"/>
    <property type="evidence" value="ECO:0007669"/>
    <property type="project" value="UniProtKB-UniPathway"/>
</dbReference>
<dbReference type="SUPFAM" id="SSF109604">
    <property type="entry name" value="HD-domain/PDEase-like"/>
    <property type="match status" value="1"/>
</dbReference>
<dbReference type="SMART" id="SM00471">
    <property type="entry name" value="HDc"/>
    <property type="match status" value="1"/>
</dbReference>
<dbReference type="Pfam" id="PF02824">
    <property type="entry name" value="TGS"/>
    <property type="match status" value="1"/>
</dbReference>
<dbReference type="Gene3D" id="3.30.460.10">
    <property type="entry name" value="Beta Polymerase, domain 2"/>
    <property type="match status" value="1"/>
</dbReference>
<dbReference type="Pfam" id="PF19296">
    <property type="entry name" value="RelA_AH_RIS"/>
    <property type="match status" value="1"/>
</dbReference>
<dbReference type="FunFam" id="3.10.20.30:FF:000002">
    <property type="entry name" value="GTP pyrophosphokinase (RelA/SpoT)"/>
    <property type="match status" value="1"/>
</dbReference>
<sequence>MADVRDMSRHRGRGRSWLETFGLGSSTKSVVPVASTPALVPIANAVAEHSDGSPIDFALIERAYQVAEKAHRGQFRKSGEPYITHPVAVATILAGIGLTPITIAAALLHDTVEDTDYSLEQLRTDFGDEIALLVDGVTKLDKVEFGQAAKGETVRKMVIAMAKDIRVLMIKLGDRLHNARTWKYMEAGRAKAKAEETLEIYAPLAHRFGMNAIKWELEDLSFKQLYPGRYEEIEDLVKRRAPEREAYLEQLSSRIKEQLTALGITGVVTGRPKHYYSIYQKMVVRGREFDDIYDLVALRVLVDTVGECYAVLGKLHEAWKPVTGRFKDYIALPKYGVYQSLHTTVIGPEGKPVEIQIRTHEMHRRAEYGVAAHWKYKANPTAAKREALRTQSGKAGDLPPGASEMTWLKGLFEWQQETGDPNEFLDSLRYEMSGNEVYVFTPQGDVIALPRQSTPVDFAYAVHTEVGHRTVGAKINGRLVSLDTQVDNGDTVEVITSKAQDAGPNEDWLAFVASPRARSKIKSWFTKERREDAIEEGKNRVAKMLRRQNLPIQRLMTHHSLLAVAQEMGYPDVSGLYAAIGESHVSAESITTKLMAILGGDAGTEETLAEATVPRPRKRHGSKAGAGIIIENMKPGEMWTKIAQCCTPAPGDPICGFITRGNGISIHHADCENIEALANQPERLVQARWDLERPGGFIVQVVVEALDRAGLLNDITRSLLENRVDIVSASFTAEDDQIAIGRLAFEVGDQSHLEHVLKVMRKVPGVYDVRRAFAGRREADES</sequence>
<dbReference type="InterPro" id="IPR012675">
    <property type="entry name" value="Beta-grasp_dom_sf"/>
</dbReference>
<dbReference type="PANTHER" id="PTHR21262:SF31">
    <property type="entry name" value="GTP PYROPHOSPHOKINASE"/>
    <property type="match status" value="1"/>
</dbReference>
<dbReference type="InterPro" id="IPR003607">
    <property type="entry name" value="HD/PDEase_dom"/>
</dbReference>
<dbReference type="SMART" id="SM00954">
    <property type="entry name" value="RelA_SpoT"/>
    <property type="match status" value="1"/>
</dbReference>
<dbReference type="FunFam" id="1.10.3210.10:FF:000001">
    <property type="entry name" value="GTP pyrophosphokinase RelA"/>
    <property type="match status" value="1"/>
</dbReference>
<dbReference type="STRING" id="52770.BSZ40_03000"/>
<keyword evidence="4" id="KW-0812">Transmembrane</keyword>
<dbReference type="Pfam" id="PF04607">
    <property type="entry name" value="RelA_SpoT"/>
    <property type="match status" value="1"/>
</dbReference>
<dbReference type="AlphaFoldDB" id="A0A1Q5PYI7"/>
<dbReference type="CDD" id="cd05399">
    <property type="entry name" value="NT_Rel-Spo_like"/>
    <property type="match status" value="1"/>
</dbReference>
<dbReference type="InterPro" id="IPR012676">
    <property type="entry name" value="TGS-like"/>
</dbReference>
<dbReference type="CDD" id="cd00077">
    <property type="entry name" value="HDc"/>
    <property type="match status" value="1"/>
</dbReference>
<dbReference type="PROSITE" id="PS51831">
    <property type="entry name" value="HD"/>
    <property type="match status" value="1"/>
</dbReference>